<dbReference type="Gene3D" id="2.60.40.420">
    <property type="entry name" value="Cupredoxins - blue copper proteins"/>
    <property type="match status" value="1"/>
</dbReference>
<proteinExistence type="predicted"/>
<feature type="region of interest" description="Disordered" evidence="1">
    <location>
        <begin position="213"/>
        <end position="249"/>
    </location>
</feature>
<dbReference type="CDD" id="cd00920">
    <property type="entry name" value="Cupredoxin"/>
    <property type="match status" value="1"/>
</dbReference>
<dbReference type="OrthoDB" id="2331100at2759"/>
<dbReference type="PANTHER" id="PTHR34883">
    <property type="entry name" value="SERINE-RICH PROTEIN, PUTATIVE-RELATED-RELATED"/>
    <property type="match status" value="1"/>
</dbReference>
<protein>
    <recommendedName>
        <fullName evidence="5">Phytocyanin domain-containing protein</fullName>
    </recommendedName>
</protein>
<dbReference type="InterPro" id="IPR008972">
    <property type="entry name" value="Cupredoxin"/>
</dbReference>
<feature type="signal peptide" evidence="2">
    <location>
        <begin position="1"/>
        <end position="20"/>
    </location>
</feature>
<feature type="chain" id="PRO_5002253555" description="Phytocyanin domain-containing protein" evidence="2">
    <location>
        <begin position="21"/>
        <end position="280"/>
    </location>
</feature>
<dbReference type="InterPro" id="IPR052953">
    <property type="entry name" value="Ser-rich/MCO-related"/>
</dbReference>
<keyword evidence="2" id="KW-0732">Signal</keyword>
<dbReference type="HOGENOM" id="CLU_053381_1_2_1"/>
<evidence type="ECO:0000256" key="1">
    <source>
        <dbReference type="SAM" id="MobiDB-lite"/>
    </source>
</evidence>
<dbReference type="SUPFAM" id="SSF49503">
    <property type="entry name" value="Cupredoxins"/>
    <property type="match status" value="1"/>
</dbReference>
<dbReference type="GeneID" id="27312005"/>
<dbReference type="PANTHER" id="PTHR34883:SF17">
    <property type="entry name" value="CUPREDOXIN"/>
    <property type="match status" value="1"/>
</dbReference>
<dbReference type="STRING" id="253628.A0A0D2AEG2"/>
<keyword evidence="4" id="KW-1185">Reference proteome</keyword>
<evidence type="ECO:0008006" key="5">
    <source>
        <dbReference type="Google" id="ProtNLM"/>
    </source>
</evidence>
<accession>A0A0D2AEG2</accession>
<reference evidence="3 4" key="1">
    <citation type="submission" date="2015-01" db="EMBL/GenBank/DDBJ databases">
        <title>The Genome Sequence of Ochroconis gallopava CBS43764.</title>
        <authorList>
            <consortium name="The Broad Institute Genomics Platform"/>
            <person name="Cuomo C."/>
            <person name="de Hoog S."/>
            <person name="Gorbushina A."/>
            <person name="Stielow B."/>
            <person name="Teixiera M."/>
            <person name="Abouelleil A."/>
            <person name="Chapman S.B."/>
            <person name="Priest M."/>
            <person name="Young S.K."/>
            <person name="Wortman J."/>
            <person name="Nusbaum C."/>
            <person name="Birren B."/>
        </authorList>
    </citation>
    <scope>NUCLEOTIDE SEQUENCE [LARGE SCALE GENOMIC DNA]</scope>
    <source>
        <strain evidence="3 4">CBS 43764</strain>
    </source>
</reference>
<name>A0A0D2AEG2_9PEZI</name>
<dbReference type="Proteomes" id="UP000053259">
    <property type="component" value="Unassembled WGS sequence"/>
</dbReference>
<dbReference type="EMBL" id="KN847539">
    <property type="protein sequence ID" value="KIW04850.1"/>
    <property type="molecule type" value="Genomic_DNA"/>
</dbReference>
<dbReference type="RefSeq" id="XP_016214719.1">
    <property type="nucleotide sequence ID" value="XM_016357315.1"/>
</dbReference>
<evidence type="ECO:0000313" key="4">
    <source>
        <dbReference type="Proteomes" id="UP000053259"/>
    </source>
</evidence>
<dbReference type="VEuPathDB" id="FungiDB:PV09_04032"/>
<organism evidence="3 4">
    <name type="scientific">Verruconis gallopava</name>
    <dbReference type="NCBI Taxonomy" id="253628"/>
    <lineage>
        <taxon>Eukaryota</taxon>
        <taxon>Fungi</taxon>
        <taxon>Dikarya</taxon>
        <taxon>Ascomycota</taxon>
        <taxon>Pezizomycotina</taxon>
        <taxon>Dothideomycetes</taxon>
        <taxon>Pleosporomycetidae</taxon>
        <taxon>Venturiales</taxon>
        <taxon>Sympoventuriaceae</taxon>
        <taxon>Verruconis</taxon>
    </lineage>
</organism>
<gene>
    <name evidence="3" type="ORF">PV09_04032</name>
</gene>
<sequence>MSRPLLRFTALLAALPSAFAQSLTQISMSTGAAVVAAESTSTTSQTASAKPGTTFSMLVTGVGSNATTSSSAAVSSATSAAGTTKTWVISVGSANGSLIYSPDTITGAQVGDQLQFQFYPNNHTATMGDYNNACQPAQNSSNAFFSGFMPTTELGKLTFTVTVKDTNPIWIYCSQGRHCQEGMVAVVNPPATGQTLADYKQRAAVAAKNVAPSSATGGQAASGASTTGATTTGAATAGTASTTSSTSSAAVATKSNTASSAFKASSFGLAGVAAIAVLLL</sequence>
<evidence type="ECO:0000256" key="2">
    <source>
        <dbReference type="SAM" id="SignalP"/>
    </source>
</evidence>
<evidence type="ECO:0000313" key="3">
    <source>
        <dbReference type="EMBL" id="KIW04850.1"/>
    </source>
</evidence>
<dbReference type="AlphaFoldDB" id="A0A0D2AEG2"/>
<dbReference type="InParanoid" id="A0A0D2AEG2"/>